<keyword evidence="3" id="KW-1185">Reference proteome</keyword>
<dbReference type="Pfam" id="PF00092">
    <property type="entry name" value="VWA"/>
    <property type="match status" value="1"/>
</dbReference>
<dbReference type="PROSITE" id="PS50234">
    <property type="entry name" value="VWFA"/>
    <property type="match status" value="1"/>
</dbReference>
<sequence length="224" mass="24353">MMSHAIPGVEFADNTNQRTPCVLVLDASGSMNGAPIEQLNHGLRVFEEQLKGDVSTAMRVQVLVITVGGHDDVTVVQPWVDAIDFKAPEIIASGLTPLGKGMSYALEEVQNQKAQYDANGISSTRPWIIMISDGSPNDYGWEEAAQACREAEQNKRAVIFPIGTEGADFDALGQFSNKTPKKLKGLAFNELFVWLSRSMTTVSSSVPGQKVQLPSTNEWAEVEI</sequence>
<evidence type="ECO:0000313" key="3">
    <source>
        <dbReference type="Proteomes" id="UP001201273"/>
    </source>
</evidence>
<dbReference type="InterPro" id="IPR002035">
    <property type="entry name" value="VWF_A"/>
</dbReference>
<proteinExistence type="predicted"/>
<dbReference type="SMART" id="SM00327">
    <property type="entry name" value="VWA"/>
    <property type="match status" value="1"/>
</dbReference>
<dbReference type="Gene3D" id="3.40.50.410">
    <property type="entry name" value="von Willebrand factor, type A domain"/>
    <property type="match status" value="1"/>
</dbReference>
<evidence type="ECO:0000259" key="1">
    <source>
        <dbReference type="PROSITE" id="PS50234"/>
    </source>
</evidence>
<dbReference type="EMBL" id="JAIMJA010000006">
    <property type="protein sequence ID" value="MCE2594638.1"/>
    <property type="molecule type" value="Genomic_DNA"/>
</dbReference>
<reference evidence="2 3" key="1">
    <citation type="journal article" date="2022" name="Environ. Microbiol. Rep.">
        <title>Eco-phylogenetic analyses reveal divergent evolution of vitamin B12 metabolism in the marine bacterial family 'Psychromonadaceae'.</title>
        <authorList>
            <person name="Jin X."/>
            <person name="Yang Y."/>
            <person name="Cao H."/>
            <person name="Gao B."/>
            <person name="Zhao Z."/>
        </authorList>
    </citation>
    <scope>NUCLEOTIDE SEQUENCE [LARGE SCALE GENOMIC DNA]</scope>
    <source>
        <strain evidence="2 3">MKS20</strain>
    </source>
</reference>
<gene>
    <name evidence="2" type="ORF">K6Y31_07400</name>
</gene>
<dbReference type="SUPFAM" id="SSF53300">
    <property type="entry name" value="vWA-like"/>
    <property type="match status" value="1"/>
</dbReference>
<dbReference type="Proteomes" id="UP001201273">
    <property type="component" value="Unassembled WGS sequence"/>
</dbReference>
<evidence type="ECO:0000313" key="2">
    <source>
        <dbReference type="EMBL" id="MCE2594638.1"/>
    </source>
</evidence>
<organism evidence="2 3">
    <name type="scientific">Motilimonas cestriensis</name>
    <dbReference type="NCBI Taxonomy" id="2742685"/>
    <lineage>
        <taxon>Bacteria</taxon>
        <taxon>Pseudomonadati</taxon>
        <taxon>Pseudomonadota</taxon>
        <taxon>Gammaproteobacteria</taxon>
        <taxon>Alteromonadales</taxon>
        <taxon>Alteromonadales genera incertae sedis</taxon>
        <taxon>Motilimonas</taxon>
    </lineage>
</organism>
<dbReference type="PIRSF" id="PIRSF020634">
    <property type="entry name" value="TerY_vWA"/>
    <property type="match status" value="1"/>
</dbReference>
<protein>
    <submittedName>
        <fullName evidence="2">VWA domain-containing protein</fullName>
    </submittedName>
</protein>
<dbReference type="InterPro" id="IPR011392">
    <property type="entry name" value="Tellurite-R_TerY"/>
</dbReference>
<comment type="caution">
    <text evidence="2">The sequence shown here is derived from an EMBL/GenBank/DDBJ whole genome shotgun (WGS) entry which is preliminary data.</text>
</comment>
<dbReference type="InterPro" id="IPR036465">
    <property type="entry name" value="vWFA_dom_sf"/>
</dbReference>
<name>A0ABS8W8U8_9GAMM</name>
<accession>A0ABS8W8U8</accession>
<feature type="domain" description="VWFA" evidence="1">
    <location>
        <begin position="20"/>
        <end position="187"/>
    </location>
</feature>